<feature type="domain" description="AAA+ ATPase" evidence="8">
    <location>
        <begin position="257"/>
        <end position="392"/>
    </location>
</feature>
<dbReference type="CDD" id="cd19507">
    <property type="entry name" value="RecA-like_Ycf46-like"/>
    <property type="match status" value="1"/>
</dbReference>
<dbReference type="GO" id="GO:0009507">
    <property type="term" value="C:chloroplast"/>
    <property type="evidence" value="ECO:0007669"/>
    <property type="project" value="UniProtKB-SubCell"/>
</dbReference>
<reference evidence="9" key="2">
    <citation type="submission" date="2019-04" db="EMBL/GenBank/DDBJ databases">
        <authorList>
            <person name="Pasella M."/>
        </authorList>
    </citation>
    <scope>NUCLEOTIDE SEQUENCE</scope>
    <source>
        <strain evidence="9">PD2953_1</strain>
    </source>
</reference>
<evidence type="ECO:0000256" key="2">
    <source>
        <dbReference type="ARBA" id="ARBA00022528"/>
    </source>
</evidence>
<dbReference type="SUPFAM" id="SSF52540">
    <property type="entry name" value="P-loop containing nucleoside triphosphate hydrolases"/>
    <property type="match status" value="1"/>
</dbReference>
<evidence type="ECO:0000256" key="3">
    <source>
        <dbReference type="ARBA" id="ARBA00022640"/>
    </source>
</evidence>
<dbReference type="InterPro" id="IPR052381">
    <property type="entry name" value="AAA_domain_protein"/>
</dbReference>
<keyword evidence="2" id="KW-0150">Chloroplast</keyword>
<keyword evidence="3 9" id="KW-0934">Plastid</keyword>
<evidence type="ECO:0000256" key="1">
    <source>
        <dbReference type="ARBA" id="ARBA00004229"/>
    </source>
</evidence>
<organism evidence="9">
    <name type="scientific">Plumaria plumosa</name>
    <dbReference type="NCBI Taxonomy" id="189642"/>
    <lineage>
        <taxon>Eukaryota</taxon>
        <taxon>Rhodophyta</taxon>
        <taxon>Florideophyceae</taxon>
        <taxon>Rhodymeniophycidae</taxon>
        <taxon>Ceramiales</taxon>
        <taxon>Wrangeliaceae</taxon>
        <taxon>Plumaria</taxon>
    </lineage>
</organism>
<dbReference type="PANTHER" id="PTHR42960">
    <property type="entry name" value="YCF46 PROTEIN"/>
    <property type="match status" value="1"/>
</dbReference>
<dbReference type="GO" id="GO:0016887">
    <property type="term" value="F:ATP hydrolysis activity"/>
    <property type="evidence" value="ECO:0007669"/>
    <property type="project" value="InterPro"/>
</dbReference>
<sequence>MKNFEEKMVTLLSSRNFIIYILTNEEERLEYTLNNISSKIFQKNIYTWNFIDGYNYNPNQTTKAQRNPLQALEIIENNHCLTPQIFLLKDFDNFINDLSIIRKLKNINQLLKRDQTYLIISSTESKIPIKLKEYITLVDFPLPNTKEITQEVNRLFDIFKIKNYSFYNHIISAYKGFSIEKIRKSISKIVSSKKINENILEIILEEKKQIIKQTDILEYYTRSKKLEDIGGLNNLKSWLIKRSNAFSLQAKSYGIPTPKGILLVGIQGTGKSLSAKAIAIEWDLPLLKLDMGKIFAGIVGESENRMRQMIKLCEQVAPCVLWIDEIDKIFSNNRSNNDGGTTSRVMHSFLTWLSEKNNTIFIVATANNISNLPAEILRRGRFDEIFFLNLPTFQERLNIFKIHLRRFRPLTWNQYNIYYLSKISYNFSGAEIEQAIIEAMHNAFYENREFKTQDIIDSISSLVPLASMDNGNTIKLQELANAGRIRVA</sequence>
<keyword evidence="4" id="KW-0547">Nucleotide-binding</keyword>
<dbReference type="PANTHER" id="PTHR42960:SF1">
    <property type="entry name" value="YCF46 PROTEIN"/>
    <property type="match status" value="1"/>
</dbReference>
<dbReference type="SMART" id="SM00382">
    <property type="entry name" value="AAA"/>
    <property type="match status" value="1"/>
</dbReference>
<geneLocation type="plastid" evidence="9"/>
<evidence type="ECO:0000313" key="9">
    <source>
        <dbReference type="EMBL" id="QCI07943.1"/>
    </source>
</evidence>
<dbReference type="Gene3D" id="1.10.8.60">
    <property type="match status" value="1"/>
</dbReference>
<dbReference type="InterPro" id="IPR003959">
    <property type="entry name" value="ATPase_AAA_core"/>
</dbReference>
<dbReference type="Gene3D" id="3.40.50.300">
    <property type="entry name" value="P-loop containing nucleotide triphosphate hydrolases"/>
    <property type="match status" value="1"/>
</dbReference>
<proteinExistence type="inferred from homology"/>
<dbReference type="EMBL" id="MK814703">
    <property type="protein sequence ID" value="QCI07943.1"/>
    <property type="molecule type" value="Genomic_DNA"/>
</dbReference>
<gene>
    <name evidence="9" type="primary">ycf46</name>
</gene>
<reference evidence="9" key="1">
    <citation type="journal article" date="2019" name="Mol. Phylogenet. Evol.">
        <title>Morphological evolution and classification of the red algal order Ceramiales inferred using plastid phylogenomics.</title>
        <authorList>
            <person name="Diaz-Tapia P."/>
            <person name="Pasella M.M."/>
            <person name="Verbruggen H."/>
            <person name="Maggs C.A."/>
        </authorList>
    </citation>
    <scope>NUCLEOTIDE SEQUENCE</scope>
    <source>
        <strain evidence="9">PD2953_1</strain>
    </source>
</reference>
<accession>A0A4D6WWX3</accession>
<dbReference type="AlphaFoldDB" id="A0A4D6WWX3"/>
<protein>
    <recommendedName>
        <fullName evidence="7">Uncharacterized AAA domain-containing protein ycf46</fullName>
    </recommendedName>
</protein>
<dbReference type="Pfam" id="PF00004">
    <property type="entry name" value="AAA"/>
    <property type="match status" value="1"/>
</dbReference>
<evidence type="ECO:0000256" key="5">
    <source>
        <dbReference type="ARBA" id="ARBA00022840"/>
    </source>
</evidence>
<comment type="subcellular location">
    <subcellularLocation>
        <location evidence="1">Plastid</location>
        <location evidence="1">Chloroplast</location>
    </subcellularLocation>
</comment>
<dbReference type="GO" id="GO:0005524">
    <property type="term" value="F:ATP binding"/>
    <property type="evidence" value="ECO:0007669"/>
    <property type="project" value="UniProtKB-KW"/>
</dbReference>
<evidence type="ECO:0000256" key="4">
    <source>
        <dbReference type="ARBA" id="ARBA00022741"/>
    </source>
</evidence>
<evidence type="ECO:0000256" key="6">
    <source>
        <dbReference type="ARBA" id="ARBA00038088"/>
    </source>
</evidence>
<comment type="similarity">
    <text evidence="6">Belongs to the AAA ATPase family. Highly divergent.</text>
</comment>
<dbReference type="InterPro" id="IPR003593">
    <property type="entry name" value="AAA+_ATPase"/>
</dbReference>
<name>A0A4D6WWX3_9FLOR</name>
<dbReference type="InterPro" id="IPR027417">
    <property type="entry name" value="P-loop_NTPase"/>
</dbReference>
<evidence type="ECO:0000259" key="8">
    <source>
        <dbReference type="SMART" id="SM00382"/>
    </source>
</evidence>
<keyword evidence="5" id="KW-0067">ATP-binding</keyword>
<evidence type="ECO:0000256" key="7">
    <source>
        <dbReference type="ARBA" id="ARBA00040480"/>
    </source>
</evidence>